<dbReference type="InterPro" id="IPR037185">
    <property type="entry name" value="EmrE-like"/>
</dbReference>
<evidence type="ECO:0000256" key="4">
    <source>
        <dbReference type="ARBA" id="ARBA00022692"/>
    </source>
</evidence>
<gene>
    <name evidence="10" type="ORF">BTR14_14180</name>
</gene>
<comment type="subcellular location">
    <subcellularLocation>
        <location evidence="1 8">Cell membrane</location>
        <topology evidence="1 8">Multi-pass membrane protein</topology>
    </subcellularLocation>
</comment>
<evidence type="ECO:0000256" key="8">
    <source>
        <dbReference type="RuleBase" id="RU003942"/>
    </source>
</evidence>
<keyword evidence="4 8" id="KW-0812">Transmembrane</keyword>
<comment type="caution">
    <text evidence="10">The sequence shown here is derived from an EMBL/GenBank/DDBJ whole genome shotgun (WGS) entry which is preliminary data.</text>
</comment>
<dbReference type="Gene3D" id="1.10.3730.20">
    <property type="match status" value="1"/>
</dbReference>
<evidence type="ECO:0000313" key="10">
    <source>
        <dbReference type="EMBL" id="OQP85626.1"/>
    </source>
</evidence>
<dbReference type="PANTHER" id="PTHR30561">
    <property type="entry name" value="SMR FAMILY PROTON-DEPENDENT DRUG EFFLUX TRANSPORTER SUGE"/>
    <property type="match status" value="1"/>
</dbReference>
<evidence type="ECO:0000313" key="11">
    <source>
        <dbReference type="Proteomes" id="UP000192652"/>
    </source>
</evidence>
<dbReference type="SUPFAM" id="SSF103481">
    <property type="entry name" value="Multidrug resistance efflux transporter EmrE"/>
    <property type="match status" value="1"/>
</dbReference>
<sequence length="113" mass="12222">MSPLTLYSILVIAIVFEVLGTSALQAAQHFSRFWPTVMVVVCYGIAFFCLSYTLRAIPVGIAYAIWSGLGIVLVSLVGFVVFRQTLDLPAILGLGLIIAGVLVLNLFSKSTFH</sequence>
<evidence type="ECO:0000256" key="6">
    <source>
        <dbReference type="ARBA" id="ARBA00023136"/>
    </source>
</evidence>
<keyword evidence="3" id="KW-1003">Cell membrane</keyword>
<name>A0ABX3PC68_9HYPH</name>
<evidence type="ECO:0000256" key="5">
    <source>
        <dbReference type="ARBA" id="ARBA00022989"/>
    </source>
</evidence>
<accession>A0ABX3PC68</accession>
<dbReference type="PANTHER" id="PTHR30561:SF1">
    <property type="entry name" value="MULTIDRUG TRANSPORTER EMRE"/>
    <property type="match status" value="1"/>
</dbReference>
<proteinExistence type="inferred from homology"/>
<evidence type="ECO:0000256" key="3">
    <source>
        <dbReference type="ARBA" id="ARBA00022475"/>
    </source>
</evidence>
<organism evidence="10 11">
    <name type="scientific">Xaviernesmea rhizosphaerae</name>
    <dbReference type="NCBI Taxonomy" id="1672749"/>
    <lineage>
        <taxon>Bacteria</taxon>
        <taxon>Pseudomonadati</taxon>
        <taxon>Pseudomonadota</taxon>
        <taxon>Alphaproteobacteria</taxon>
        <taxon>Hyphomicrobiales</taxon>
        <taxon>Rhizobiaceae</taxon>
        <taxon>Rhizobium/Agrobacterium group</taxon>
        <taxon>Xaviernesmea</taxon>
    </lineage>
</organism>
<dbReference type="EMBL" id="MSPX01000012">
    <property type="protein sequence ID" value="OQP85626.1"/>
    <property type="molecule type" value="Genomic_DNA"/>
</dbReference>
<dbReference type="Proteomes" id="UP000192652">
    <property type="component" value="Unassembled WGS sequence"/>
</dbReference>
<feature type="transmembrane region" description="Helical" evidence="9">
    <location>
        <begin position="61"/>
        <end position="82"/>
    </location>
</feature>
<feature type="transmembrane region" description="Helical" evidence="9">
    <location>
        <begin position="33"/>
        <end position="54"/>
    </location>
</feature>
<dbReference type="InterPro" id="IPR000390">
    <property type="entry name" value="Small_drug/metabolite_transptr"/>
</dbReference>
<keyword evidence="5 9" id="KW-1133">Transmembrane helix</keyword>
<keyword evidence="2" id="KW-0813">Transport</keyword>
<feature type="transmembrane region" description="Helical" evidence="9">
    <location>
        <begin position="88"/>
        <end position="107"/>
    </location>
</feature>
<keyword evidence="6 9" id="KW-0472">Membrane</keyword>
<comment type="similarity">
    <text evidence="7 8">Belongs to the drug/metabolite transporter (DMT) superfamily. Small multidrug resistance (SMR) (TC 2.A.7.1) family.</text>
</comment>
<dbReference type="RefSeq" id="WP_081176656.1">
    <property type="nucleotide sequence ID" value="NZ_MSPX01000012.1"/>
</dbReference>
<evidence type="ECO:0000256" key="7">
    <source>
        <dbReference type="ARBA" id="ARBA00038032"/>
    </source>
</evidence>
<dbReference type="Pfam" id="PF00893">
    <property type="entry name" value="Multi_Drug_Res"/>
    <property type="match status" value="1"/>
</dbReference>
<protein>
    <submittedName>
        <fullName evidence="10">QacE family quaternary ammonium compound efflux SMR transporter</fullName>
    </submittedName>
</protein>
<evidence type="ECO:0000256" key="2">
    <source>
        <dbReference type="ARBA" id="ARBA00022448"/>
    </source>
</evidence>
<keyword evidence="11" id="KW-1185">Reference proteome</keyword>
<reference evidence="10 11" key="1">
    <citation type="journal article" date="2017" name="Antonie Van Leeuwenhoek">
        <title>Rhizobium rhizosphaerae sp. nov., a novel species isolated from rice rhizosphere.</title>
        <authorList>
            <person name="Zhao J.J."/>
            <person name="Zhang J."/>
            <person name="Zhang R.J."/>
            <person name="Zhang C.W."/>
            <person name="Yin H.Q."/>
            <person name="Zhang X.X."/>
        </authorList>
    </citation>
    <scope>NUCLEOTIDE SEQUENCE [LARGE SCALE GENOMIC DNA]</scope>
    <source>
        <strain evidence="10 11">RD15</strain>
    </source>
</reference>
<evidence type="ECO:0000256" key="1">
    <source>
        <dbReference type="ARBA" id="ARBA00004651"/>
    </source>
</evidence>
<dbReference type="InterPro" id="IPR045324">
    <property type="entry name" value="Small_multidrug_res"/>
</dbReference>
<evidence type="ECO:0000256" key="9">
    <source>
        <dbReference type="SAM" id="Phobius"/>
    </source>
</evidence>